<evidence type="ECO:0008006" key="4">
    <source>
        <dbReference type="Google" id="ProtNLM"/>
    </source>
</evidence>
<dbReference type="OrthoDB" id="3078567at2"/>
<dbReference type="KEGG" id="mff:MFFC18_29210"/>
<name>A0A5B9PC16_9BACT</name>
<evidence type="ECO:0000313" key="2">
    <source>
        <dbReference type="EMBL" id="QEG23029.1"/>
    </source>
</evidence>
<keyword evidence="3" id="KW-1185">Reference proteome</keyword>
<dbReference type="EMBL" id="CP042912">
    <property type="protein sequence ID" value="QEG23029.1"/>
    <property type="molecule type" value="Genomic_DNA"/>
</dbReference>
<feature type="transmembrane region" description="Helical" evidence="1">
    <location>
        <begin position="220"/>
        <end position="239"/>
    </location>
</feature>
<keyword evidence="1" id="KW-0812">Transmembrane</keyword>
<feature type="transmembrane region" description="Helical" evidence="1">
    <location>
        <begin position="188"/>
        <end position="208"/>
    </location>
</feature>
<reference evidence="2 3" key="1">
    <citation type="submission" date="2019-08" db="EMBL/GenBank/DDBJ databases">
        <title>Deep-cultivation of Planctomycetes and their phenomic and genomic characterization uncovers novel biology.</title>
        <authorList>
            <person name="Wiegand S."/>
            <person name="Jogler M."/>
            <person name="Boedeker C."/>
            <person name="Pinto D."/>
            <person name="Vollmers J."/>
            <person name="Rivas-Marin E."/>
            <person name="Kohn T."/>
            <person name="Peeters S.H."/>
            <person name="Heuer A."/>
            <person name="Rast P."/>
            <person name="Oberbeckmann S."/>
            <person name="Bunk B."/>
            <person name="Jeske O."/>
            <person name="Meyerdierks A."/>
            <person name="Storesund J.E."/>
            <person name="Kallscheuer N."/>
            <person name="Luecker S."/>
            <person name="Lage O.M."/>
            <person name="Pohl T."/>
            <person name="Merkel B.J."/>
            <person name="Hornburger P."/>
            <person name="Mueller R.-W."/>
            <person name="Bruemmer F."/>
            <person name="Labrenz M."/>
            <person name="Spormann A.M."/>
            <person name="Op den Camp H."/>
            <person name="Overmann J."/>
            <person name="Amann R."/>
            <person name="Jetten M.S.M."/>
            <person name="Mascher T."/>
            <person name="Medema M.H."/>
            <person name="Devos D.P."/>
            <person name="Kaster A.-K."/>
            <person name="Ovreas L."/>
            <person name="Rohde M."/>
            <person name="Galperin M.Y."/>
            <person name="Jogler C."/>
        </authorList>
    </citation>
    <scope>NUCLEOTIDE SEQUENCE [LARGE SCALE GENOMIC DNA]</scope>
    <source>
        <strain evidence="2 3">FC18</strain>
    </source>
</reference>
<dbReference type="Proteomes" id="UP000322214">
    <property type="component" value="Chromosome"/>
</dbReference>
<organism evidence="2 3">
    <name type="scientific">Mariniblastus fucicola</name>
    <dbReference type="NCBI Taxonomy" id="980251"/>
    <lineage>
        <taxon>Bacteria</taxon>
        <taxon>Pseudomonadati</taxon>
        <taxon>Planctomycetota</taxon>
        <taxon>Planctomycetia</taxon>
        <taxon>Pirellulales</taxon>
        <taxon>Pirellulaceae</taxon>
        <taxon>Mariniblastus</taxon>
    </lineage>
</organism>
<sequence>MSKFFSLNRLLFLGLTIAGMAAVALGVREDWFSVPIAPPEGASSFTDITVSKPGCTVFFKAALAIGVITTAASWLWKRQWSAAGSSIACLMILIPLAYPYFVIVRSPHVSADAAWLQMQHNNLTWLGGDIYLNAEYGSKGWRSKSYIVDAPRQLSVVSLPSWSPWELGLHRTEDLMLWLGYSNAFCQFAGRGWALAIVGSFLLFLASLQKEKELDFGRAGSAIALFTVVAIVASVVGWSRPFMASQQIRLASELSSQKQYEQASFHLERAVEVLPVLGQDTFYVSQRGILDRRLGIESDYVRLQSARSFESDGRFDQAFTILSELCDSENPAIRREANRGILRFAIQDFNCARFELSAARFRFVLKRNPCDVKLIYLLQLQGIRESRIDRVEEMRDWMYAASNRFNFGTKKILRAVAQQNSATATGLTNDADEIWAAQTRAKKP</sequence>
<keyword evidence="1" id="KW-0472">Membrane</keyword>
<feature type="transmembrane region" description="Helical" evidence="1">
    <location>
        <begin position="57"/>
        <end position="76"/>
    </location>
</feature>
<evidence type="ECO:0000256" key="1">
    <source>
        <dbReference type="SAM" id="Phobius"/>
    </source>
</evidence>
<gene>
    <name evidence="2" type="ORF">MFFC18_29210</name>
</gene>
<dbReference type="AlphaFoldDB" id="A0A5B9PC16"/>
<dbReference type="SUPFAM" id="SSF48452">
    <property type="entry name" value="TPR-like"/>
    <property type="match status" value="1"/>
</dbReference>
<proteinExistence type="predicted"/>
<accession>A0A5B9PC16</accession>
<feature type="transmembrane region" description="Helical" evidence="1">
    <location>
        <begin position="83"/>
        <end position="101"/>
    </location>
</feature>
<dbReference type="RefSeq" id="WP_075086042.1">
    <property type="nucleotide sequence ID" value="NZ_CP042912.1"/>
</dbReference>
<dbReference type="STRING" id="980251.GCA_001642875_04038"/>
<dbReference type="InterPro" id="IPR011990">
    <property type="entry name" value="TPR-like_helical_dom_sf"/>
</dbReference>
<keyword evidence="1" id="KW-1133">Transmembrane helix</keyword>
<evidence type="ECO:0000313" key="3">
    <source>
        <dbReference type="Proteomes" id="UP000322214"/>
    </source>
</evidence>
<protein>
    <recommendedName>
        <fullName evidence="4">Tetratricopeptide repeat protein</fullName>
    </recommendedName>
</protein>